<sequence length="155" mass="17513">MSVDDFHHVRSSRYQLGRDSARGCWLHSFNYERLWEDVLDPLGPHGSGMVSPKAHDLATDSVLAPEPVAAPPGAVLIVDGLFLHRDELRAAWDLTVFLDVPFTETARRMAVRDRILDPRKYVDAQRIYFAACAPHDRATILIDNTDPRTPRIVRA</sequence>
<reference evidence="1" key="1">
    <citation type="submission" date="2021-01" db="EMBL/GenBank/DDBJ databases">
        <title>Whole genome shotgun sequence of Virgisporangium ochraceum NBRC 16418.</title>
        <authorList>
            <person name="Komaki H."/>
            <person name="Tamura T."/>
        </authorList>
    </citation>
    <scope>NUCLEOTIDE SEQUENCE</scope>
    <source>
        <strain evidence="1">NBRC 16418</strain>
    </source>
</reference>
<dbReference type="EMBL" id="BOPH01000036">
    <property type="protein sequence ID" value="GIJ68105.1"/>
    <property type="molecule type" value="Genomic_DNA"/>
</dbReference>
<dbReference type="RefSeq" id="WP_239160210.1">
    <property type="nucleotide sequence ID" value="NZ_BOPH01000036.1"/>
</dbReference>
<dbReference type="Gene3D" id="3.40.50.300">
    <property type="entry name" value="P-loop containing nucleotide triphosphate hydrolases"/>
    <property type="match status" value="1"/>
</dbReference>
<comment type="caution">
    <text evidence="1">The sequence shown here is derived from an EMBL/GenBank/DDBJ whole genome shotgun (WGS) entry which is preliminary data.</text>
</comment>
<evidence type="ECO:0008006" key="3">
    <source>
        <dbReference type="Google" id="ProtNLM"/>
    </source>
</evidence>
<keyword evidence="2" id="KW-1185">Reference proteome</keyword>
<evidence type="ECO:0000313" key="2">
    <source>
        <dbReference type="Proteomes" id="UP000635606"/>
    </source>
</evidence>
<protein>
    <recommendedName>
        <fullName evidence="3">Uridine kinase</fullName>
    </recommendedName>
</protein>
<dbReference type="Proteomes" id="UP000635606">
    <property type="component" value="Unassembled WGS sequence"/>
</dbReference>
<dbReference type="AlphaFoldDB" id="A0A8J3ZVA1"/>
<name>A0A8J3ZVA1_9ACTN</name>
<evidence type="ECO:0000313" key="1">
    <source>
        <dbReference type="EMBL" id="GIJ68105.1"/>
    </source>
</evidence>
<accession>A0A8J3ZVA1</accession>
<organism evidence="1 2">
    <name type="scientific">Virgisporangium ochraceum</name>
    <dbReference type="NCBI Taxonomy" id="65505"/>
    <lineage>
        <taxon>Bacteria</taxon>
        <taxon>Bacillati</taxon>
        <taxon>Actinomycetota</taxon>
        <taxon>Actinomycetes</taxon>
        <taxon>Micromonosporales</taxon>
        <taxon>Micromonosporaceae</taxon>
        <taxon>Virgisporangium</taxon>
    </lineage>
</organism>
<gene>
    <name evidence="1" type="ORF">Voc01_030220</name>
</gene>
<proteinExistence type="predicted"/>
<dbReference type="SUPFAM" id="SSF52540">
    <property type="entry name" value="P-loop containing nucleoside triphosphate hydrolases"/>
    <property type="match status" value="1"/>
</dbReference>
<dbReference type="InterPro" id="IPR027417">
    <property type="entry name" value="P-loop_NTPase"/>
</dbReference>